<dbReference type="EMBL" id="LXQA010283168">
    <property type="protein sequence ID" value="MCI40714.1"/>
    <property type="molecule type" value="Genomic_DNA"/>
</dbReference>
<comment type="caution">
    <text evidence="1">The sequence shown here is derived from an EMBL/GenBank/DDBJ whole genome shotgun (WGS) entry which is preliminary data.</text>
</comment>
<keyword evidence="2" id="KW-1185">Reference proteome</keyword>
<sequence>MKGPGFVGITIGARVRATVICPFPLEFLIQGQYIVVDGGGGGVSGG</sequence>
<evidence type="ECO:0000313" key="1">
    <source>
        <dbReference type="EMBL" id="MCI40714.1"/>
    </source>
</evidence>
<reference evidence="1 2" key="1">
    <citation type="journal article" date="2018" name="Front. Plant Sci.">
        <title>Red Clover (Trifolium pratense) and Zigzag Clover (T. medium) - A Picture of Genomic Similarities and Differences.</title>
        <authorList>
            <person name="Dluhosova J."/>
            <person name="Istvanek J."/>
            <person name="Nedelnik J."/>
            <person name="Repkova J."/>
        </authorList>
    </citation>
    <scope>NUCLEOTIDE SEQUENCE [LARGE SCALE GENOMIC DNA]</scope>
    <source>
        <strain evidence="2">cv. 10/8</strain>
        <tissue evidence="1">Leaf</tissue>
    </source>
</reference>
<dbReference type="Proteomes" id="UP000265520">
    <property type="component" value="Unassembled WGS sequence"/>
</dbReference>
<organism evidence="1 2">
    <name type="scientific">Trifolium medium</name>
    <dbReference type="NCBI Taxonomy" id="97028"/>
    <lineage>
        <taxon>Eukaryota</taxon>
        <taxon>Viridiplantae</taxon>
        <taxon>Streptophyta</taxon>
        <taxon>Embryophyta</taxon>
        <taxon>Tracheophyta</taxon>
        <taxon>Spermatophyta</taxon>
        <taxon>Magnoliopsida</taxon>
        <taxon>eudicotyledons</taxon>
        <taxon>Gunneridae</taxon>
        <taxon>Pentapetalae</taxon>
        <taxon>rosids</taxon>
        <taxon>fabids</taxon>
        <taxon>Fabales</taxon>
        <taxon>Fabaceae</taxon>
        <taxon>Papilionoideae</taxon>
        <taxon>50 kb inversion clade</taxon>
        <taxon>NPAAA clade</taxon>
        <taxon>Hologalegina</taxon>
        <taxon>IRL clade</taxon>
        <taxon>Trifolieae</taxon>
        <taxon>Trifolium</taxon>
    </lineage>
</organism>
<proteinExistence type="predicted"/>
<evidence type="ECO:0000313" key="2">
    <source>
        <dbReference type="Proteomes" id="UP000265520"/>
    </source>
</evidence>
<dbReference type="AlphaFoldDB" id="A0A392RXC0"/>
<accession>A0A392RXC0</accession>
<name>A0A392RXC0_9FABA</name>
<protein>
    <submittedName>
        <fullName evidence="1">Uncharacterized protein</fullName>
    </submittedName>
</protein>